<dbReference type="EMBL" id="SOBG01000010">
    <property type="protein sequence ID" value="TDT67409.1"/>
    <property type="molecule type" value="Genomic_DNA"/>
</dbReference>
<sequence length="851" mass="101016">MKKLTILFLFLIISILTFTNKLDDYKVFSTNNFEIFYPKDYEYKAIKVAYFLEKYRNNTINFVGKENNEKIKIIINDAGTYSNGYANSLDNSITIYANTPSTTTEFGYMNDWERLVSVHEFTHIAQINNMDNNYTILNKFNSYIKPNMFVPNWIIEGIAVINESKIDRFDGRLNTGYFDALINAKVNYNDFPNLLEMNYYHDSFPSGQYYLYGSKFLDFLEKKYDSKTLTSFFDKQGKNYFATSFGIFFPMFGIDNSAKKSFGKPFKDLYNEWKLYEYKNAQKYKLNKNNILINTKESDNYFSLNPYKKKIFYFKREKISNEPFDYQNRYFLIEYDTITKKENILIKLNSAPTTQMEIYNNKIYFSTNEISKNYKNFENNSIGYNKQLFSYDLNNNKLKKLYKGNFRDFTIYNNKILLSKEKKGSYGSEIIDINNKLIFSTNRFIDEILIYNNKFYLVNKKEFGSYNISMLDIKNNKLIDIINSPWHETNIKIFNNFLYYTSNKNSKINSYRYNLKNKSIEILSNNLYSAEGIILDDFLYYIALTNNGKIINKINFIPDNNKSKNTIKYFENKKEISVLNNINIYKKNKNINIENKKYLLKPYYNTLGNLELGTQDALGINKFYFKSNYSFDYIKAIYENNYFNSTKIYLSKIIDDDNSLIFTLNYNLYKNLNNFINNITLVYITDFSSNILGDTISLNKNKYDLTLKNYFNITNYGNKNTINLNIKNKYFTNKLYLNHYYNYNITNYFRGYGKINIETNKNNNYFNSLDNVFKIFKIRNGLWNPNIFIGDIYANLFFDNLLLNNNSYYSYGFELISELGMANSLLLAPKIGWAKNNDNEKEIYFGFYGEL</sequence>
<evidence type="ECO:0000313" key="1">
    <source>
        <dbReference type="EMBL" id="TDT67409.1"/>
    </source>
</evidence>
<evidence type="ECO:0000313" key="2">
    <source>
        <dbReference type="Proteomes" id="UP000294678"/>
    </source>
</evidence>
<dbReference type="RefSeq" id="WP_134113822.1">
    <property type="nucleotide sequence ID" value="NZ_SOBG01000010.1"/>
</dbReference>
<dbReference type="Proteomes" id="UP000294678">
    <property type="component" value="Unassembled WGS sequence"/>
</dbReference>
<reference evidence="1 2" key="1">
    <citation type="submission" date="2019-03" db="EMBL/GenBank/DDBJ databases">
        <title>Genomic Encyclopedia of Type Strains, Phase IV (KMG-IV): sequencing the most valuable type-strain genomes for metagenomic binning, comparative biology and taxonomic classification.</title>
        <authorList>
            <person name="Goeker M."/>
        </authorList>
    </citation>
    <scope>NUCLEOTIDE SEQUENCE [LARGE SCALE GENOMIC DNA]</scope>
    <source>
        <strain evidence="1 2">DSM 100055</strain>
    </source>
</reference>
<gene>
    <name evidence="1" type="ORF">EV215_1963</name>
</gene>
<dbReference type="AlphaFoldDB" id="A0AA46DX07"/>
<proteinExistence type="predicted"/>
<dbReference type="SUPFAM" id="SSF69304">
    <property type="entry name" value="Tricorn protease N-terminal domain"/>
    <property type="match status" value="1"/>
</dbReference>
<accession>A0AA46DX07</accession>
<organism evidence="1 2">
    <name type="scientific">Hypnocyclicus thermotrophus</name>
    <dbReference type="NCBI Taxonomy" id="1627895"/>
    <lineage>
        <taxon>Bacteria</taxon>
        <taxon>Fusobacteriati</taxon>
        <taxon>Fusobacteriota</taxon>
        <taxon>Fusobacteriia</taxon>
        <taxon>Fusobacteriales</taxon>
        <taxon>Fusobacteriaceae</taxon>
        <taxon>Hypnocyclicus</taxon>
    </lineage>
</organism>
<protein>
    <submittedName>
        <fullName evidence="1">Uncharacterized protein</fullName>
    </submittedName>
</protein>
<name>A0AA46DX07_9FUSO</name>
<keyword evidence="2" id="KW-1185">Reference proteome</keyword>
<comment type="caution">
    <text evidence="1">The sequence shown here is derived from an EMBL/GenBank/DDBJ whole genome shotgun (WGS) entry which is preliminary data.</text>
</comment>